<dbReference type="NCBIfam" id="TIGR01484">
    <property type="entry name" value="HAD-SF-IIB"/>
    <property type="match status" value="1"/>
</dbReference>
<dbReference type="NCBIfam" id="TIGR00099">
    <property type="entry name" value="Cof-subfamily"/>
    <property type="match status" value="1"/>
</dbReference>
<dbReference type="PROSITE" id="PS01229">
    <property type="entry name" value="COF_2"/>
    <property type="match status" value="1"/>
</dbReference>
<dbReference type="Pfam" id="PF08282">
    <property type="entry name" value="Hydrolase_3"/>
    <property type="match status" value="1"/>
</dbReference>
<organism evidence="1 2">
    <name type="scientific">Pseudanabaena cinerea FACHB-1277</name>
    <dbReference type="NCBI Taxonomy" id="2949581"/>
    <lineage>
        <taxon>Bacteria</taxon>
        <taxon>Bacillati</taxon>
        <taxon>Cyanobacteriota</taxon>
        <taxon>Cyanophyceae</taxon>
        <taxon>Pseudanabaenales</taxon>
        <taxon>Pseudanabaenaceae</taxon>
        <taxon>Pseudanabaena</taxon>
        <taxon>Pseudanabaena cinerea</taxon>
    </lineage>
</organism>
<reference evidence="1" key="1">
    <citation type="journal article" date="2015" name="ISME J.">
        <title>Draft Genome Sequence of Streptomyces incarnatus NRRL8089, which Produces the Nucleoside Antibiotic Sinefungin.</title>
        <authorList>
            <person name="Oshima K."/>
            <person name="Hattori M."/>
            <person name="Shimizu H."/>
            <person name="Fukuda K."/>
            <person name="Nemoto M."/>
            <person name="Inagaki K."/>
            <person name="Tamura T."/>
        </authorList>
    </citation>
    <scope>NUCLEOTIDE SEQUENCE</scope>
    <source>
        <strain evidence="1">FACHB-1277</strain>
    </source>
</reference>
<dbReference type="Proteomes" id="UP000631421">
    <property type="component" value="Unassembled WGS sequence"/>
</dbReference>
<accession>A0A926Z7F9</accession>
<proteinExistence type="predicted"/>
<dbReference type="InterPro" id="IPR023214">
    <property type="entry name" value="HAD_sf"/>
</dbReference>
<protein>
    <submittedName>
        <fullName evidence="1">HAD family phosphatase</fullName>
    </submittedName>
</protein>
<dbReference type="RefSeq" id="WP_190352458.1">
    <property type="nucleotide sequence ID" value="NZ_JACJPY010000077.1"/>
</dbReference>
<dbReference type="EMBL" id="JACJPY010000077">
    <property type="protein sequence ID" value="MBD2152046.1"/>
    <property type="molecule type" value="Genomic_DNA"/>
</dbReference>
<gene>
    <name evidence="1" type="ORF">H6F44_18240</name>
</gene>
<sequence>MAQDIKLIVVDIDGTISGDANQVNDAVKQAIAEAQAKGVKVAIATGRMYRSALRFHEAIGSDMPLISYQGAFIKDPRTNELVGHWPVAIEQALSLLDDLGEFATNENLSIHIYIDDQLYVRQMTEQTAIYADRSKVDVQVVGDLREFLTGNTGQPPTKILALSDRAELITEMLRVLKDKYTPQQLYLTKSVATFFEATNPIANKGTAVKHLAENILGFDRSQVMAIGDNFNDLEMIEYAGIGVVMGNGAEGMKPLADWIAPRVEEDGVAAAIAKFVLNS</sequence>
<dbReference type="SUPFAM" id="SSF56784">
    <property type="entry name" value="HAD-like"/>
    <property type="match status" value="1"/>
</dbReference>
<dbReference type="InterPro" id="IPR036412">
    <property type="entry name" value="HAD-like_sf"/>
</dbReference>
<dbReference type="InterPro" id="IPR006379">
    <property type="entry name" value="HAD-SF_hydro_IIB"/>
</dbReference>
<dbReference type="PANTHER" id="PTHR10000">
    <property type="entry name" value="PHOSPHOSERINE PHOSPHATASE"/>
    <property type="match status" value="1"/>
</dbReference>
<dbReference type="SFLD" id="SFLDS00003">
    <property type="entry name" value="Haloacid_Dehalogenase"/>
    <property type="match status" value="1"/>
</dbReference>
<comment type="caution">
    <text evidence="1">The sequence shown here is derived from an EMBL/GenBank/DDBJ whole genome shotgun (WGS) entry which is preliminary data.</text>
</comment>
<dbReference type="Gene3D" id="3.30.1240.10">
    <property type="match status" value="1"/>
</dbReference>
<evidence type="ECO:0000313" key="2">
    <source>
        <dbReference type="Proteomes" id="UP000631421"/>
    </source>
</evidence>
<dbReference type="AlphaFoldDB" id="A0A926Z7F9"/>
<dbReference type="CDD" id="cd07516">
    <property type="entry name" value="HAD_Pase"/>
    <property type="match status" value="1"/>
</dbReference>
<dbReference type="Gene3D" id="3.40.50.1000">
    <property type="entry name" value="HAD superfamily/HAD-like"/>
    <property type="match status" value="1"/>
</dbReference>
<dbReference type="GO" id="GO:0016791">
    <property type="term" value="F:phosphatase activity"/>
    <property type="evidence" value="ECO:0007669"/>
    <property type="project" value="TreeGrafter"/>
</dbReference>
<reference evidence="1" key="2">
    <citation type="submission" date="2020-08" db="EMBL/GenBank/DDBJ databases">
        <authorList>
            <person name="Chen M."/>
            <person name="Teng W."/>
            <person name="Zhao L."/>
            <person name="Hu C."/>
            <person name="Zhou Y."/>
            <person name="Han B."/>
            <person name="Song L."/>
            <person name="Shu W."/>
        </authorList>
    </citation>
    <scope>NUCLEOTIDE SEQUENCE</scope>
    <source>
        <strain evidence="1">FACHB-1277</strain>
    </source>
</reference>
<dbReference type="GO" id="GO:0000287">
    <property type="term" value="F:magnesium ion binding"/>
    <property type="evidence" value="ECO:0007669"/>
    <property type="project" value="TreeGrafter"/>
</dbReference>
<dbReference type="SFLD" id="SFLDG01140">
    <property type="entry name" value="C2.B:_Phosphomannomutase_and_P"/>
    <property type="match status" value="1"/>
</dbReference>
<keyword evidence="2" id="KW-1185">Reference proteome</keyword>
<dbReference type="GO" id="GO:0005829">
    <property type="term" value="C:cytosol"/>
    <property type="evidence" value="ECO:0007669"/>
    <property type="project" value="TreeGrafter"/>
</dbReference>
<dbReference type="InterPro" id="IPR000150">
    <property type="entry name" value="Cof"/>
</dbReference>
<name>A0A926Z7F9_9CYAN</name>
<evidence type="ECO:0000313" key="1">
    <source>
        <dbReference type="EMBL" id="MBD2152046.1"/>
    </source>
</evidence>
<dbReference type="PANTHER" id="PTHR10000:SF8">
    <property type="entry name" value="HAD SUPERFAMILY HYDROLASE-LIKE, TYPE 3"/>
    <property type="match status" value="1"/>
</dbReference>